<evidence type="ECO:0000313" key="3">
    <source>
        <dbReference type="Proteomes" id="UP000266301"/>
    </source>
</evidence>
<evidence type="ECO:0008006" key="4">
    <source>
        <dbReference type="Google" id="ProtNLM"/>
    </source>
</evidence>
<protein>
    <recommendedName>
        <fullName evidence="4">Acyltransferase 3 domain-containing protein</fullName>
    </recommendedName>
</protein>
<evidence type="ECO:0000313" key="2">
    <source>
        <dbReference type="EMBL" id="AYD41485.1"/>
    </source>
</evidence>
<gene>
    <name evidence="2" type="ORF">D4Z93_11980</name>
</gene>
<accession>A0A386H7F1</accession>
<evidence type="ECO:0000256" key="1">
    <source>
        <dbReference type="SAM" id="Phobius"/>
    </source>
</evidence>
<name>A0A386H7F1_9CLOT</name>
<dbReference type="PANTHER" id="PTHR37312:SF1">
    <property type="entry name" value="MEMBRANE-BOUND ACYLTRANSFERASE YKRP-RELATED"/>
    <property type="match status" value="1"/>
</dbReference>
<dbReference type="EMBL" id="CP032416">
    <property type="protein sequence ID" value="AYD41485.1"/>
    <property type="molecule type" value="Genomic_DNA"/>
</dbReference>
<dbReference type="PANTHER" id="PTHR37312">
    <property type="entry name" value="MEMBRANE-BOUND ACYLTRANSFERASE YKRP-RELATED"/>
    <property type="match status" value="1"/>
</dbReference>
<dbReference type="AlphaFoldDB" id="A0A386H7F1"/>
<proteinExistence type="predicted"/>
<reference evidence="2 3" key="1">
    <citation type="journal article" date="2019" name="Int. J. Syst. Evol. Microbiol.">
        <title>Clostridium fermenticellae sp. nov., isolated from the mud in a fermentation cellar for the production of the Chinese liquor, baijiu.</title>
        <authorList>
            <person name="Xu P.X."/>
            <person name="Chai L.J."/>
            <person name="Qiu T."/>
            <person name="Zhang X.J."/>
            <person name="Lu Z.M."/>
            <person name="Xiao C."/>
            <person name="Wang S.T."/>
            <person name="Shen C.H."/>
            <person name="Shi J.S."/>
            <person name="Xu Z.H."/>
        </authorList>
    </citation>
    <scope>NUCLEOTIDE SEQUENCE [LARGE SCALE GENOMIC DNA]</scope>
    <source>
        <strain evidence="2 3">JN500901</strain>
    </source>
</reference>
<organism evidence="2 3">
    <name type="scientific">Clostridium fermenticellae</name>
    <dbReference type="NCBI Taxonomy" id="2068654"/>
    <lineage>
        <taxon>Bacteria</taxon>
        <taxon>Bacillati</taxon>
        <taxon>Bacillota</taxon>
        <taxon>Clostridia</taxon>
        <taxon>Eubacteriales</taxon>
        <taxon>Clostridiaceae</taxon>
        <taxon>Clostridium</taxon>
    </lineage>
</organism>
<dbReference type="InterPro" id="IPR052734">
    <property type="entry name" value="Nod_factor_acetyltransferase"/>
</dbReference>
<dbReference type="KEGG" id="cfer:D4Z93_11980"/>
<sequence>MMNSVIDYRWFYGSYSYSQLSSLSYPKYFMRMATYIMAVTISIFILTLIPGKKLFFTKLGSRTMAVYVFHGFIVKELVKYNFFDHVGSLPSKVFIIIFSLLIVIVLSSKFMNKITKMISNPPFFNQINPTKI</sequence>
<keyword evidence="1" id="KW-0812">Transmembrane</keyword>
<keyword evidence="1" id="KW-0472">Membrane</keyword>
<feature type="transmembrane region" description="Helical" evidence="1">
    <location>
        <begin position="28"/>
        <end position="48"/>
    </location>
</feature>
<keyword evidence="1" id="KW-1133">Transmembrane helix</keyword>
<feature type="transmembrane region" description="Helical" evidence="1">
    <location>
        <begin position="93"/>
        <end position="111"/>
    </location>
</feature>
<keyword evidence="3" id="KW-1185">Reference proteome</keyword>
<dbReference type="Proteomes" id="UP000266301">
    <property type="component" value="Chromosome"/>
</dbReference>
<dbReference type="OrthoDB" id="6623990at2"/>